<evidence type="ECO:0000313" key="2">
    <source>
        <dbReference type="EMBL" id="KJA19136.1"/>
    </source>
</evidence>
<gene>
    <name evidence="2" type="ORF">HYPSUDRAFT_907330</name>
</gene>
<evidence type="ECO:0000259" key="1">
    <source>
        <dbReference type="Pfam" id="PF20151"/>
    </source>
</evidence>
<dbReference type="OrthoDB" id="3349377at2759"/>
<organism evidence="2 3">
    <name type="scientific">Hypholoma sublateritium (strain FD-334 SS-4)</name>
    <dbReference type="NCBI Taxonomy" id="945553"/>
    <lineage>
        <taxon>Eukaryota</taxon>
        <taxon>Fungi</taxon>
        <taxon>Dikarya</taxon>
        <taxon>Basidiomycota</taxon>
        <taxon>Agaricomycotina</taxon>
        <taxon>Agaricomycetes</taxon>
        <taxon>Agaricomycetidae</taxon>
        <taxon>Agaricales</taxon>
        <taxon>Agaricineae</taxon>
        <taxon>Strophariaceae</taxon>
        <taxon>Hypholoma</taxon>
    </lineage>
</organism>
<dbReference type="OMA" id="CALKQGH"/>
<dbReference type="EMBL" id="KN817581">
    <property type="protein sequence ID" value="KJA19136.1"/>
    <property type="molecule type" value="Genomic_DNA"/>
</dbReference>
<feature type="domain" description="DUF6533" evidence="1">
    <location>
        <begin position="23"/>
        <end position="67"/>
    </location>
</feature>
<proteinExistence type="predicted"/>
<sequence length="90" mass="9988">MAQGGLPVADISKILSSLSATKYANVASAALLVYDMILTFDQEVQYIWNAHKTLGTTIFFLNRYIPPCLFAFDLYCALKQGHIGFHINSD</sequence>
<evidence type="ECO:0000313" key="3">
    <source>
        <dbReference type="Proteomes" id="UP000054270"/>
    </source>
</evidence>
<dbReference type="InterPro" id="IPR045340">
    <property type="entry name" value="DUF6533"/>
</dbReference>
<dbReference type="STRING" id="945553.A0A0D2NQT4"/>
<accession>A0A0D2NQT4</accession>
<dbReference type="AlphaFoldDB" id="A0A0D2NQT4"/>
<name>A0A0D2NQT4_HYPSF</name>
<protein>
    <recommendedName>
        <fullName evidence="1">DUF6533 domain-containing protein</fullName>
    </recommendedName>
</protein>
<dbReference type="Proteomes" id="UP000054270">
    <property type="component" value="Unassembled WGS sequence"/>
</dbReference>
<reference evidence="3" key="1">
    <citation type="submission" date="2014-04" db="EMBL/GenBank/DDBJ databases">
        <title>Evolutionary Origins and Diversification of the Mycorrhizal Mutualists.</title>
        <authorList>
            <consortium name="DOE Joint Genome Institute"/>
            <consortium name="Mycorrhizal Genomics Consortium"/>
            <person name="Kohler A."/>
            <person name="Kuo A."/>
            <person name="Nagy L.G."/>
            <person name="Floudas D."/>
            <person name="Copeland A."/>
            <person name="Barry K.W."/>
            <person name="Cichocki N."/>
            <person name="Veneault-Fourrey C."/>
            <person name="LaButti K."/>
            <person name="Lindquist E.A."/>
            <person name="Lipzen A."/>
            <person name="Lundell T."/>
            <person name="Morin E."/>
            <person name="Murat C."/>
            <person name="Riley R."/>
            <person name="Ohm R."/>
            <person name="Sun H."/>
            <person name="Tunlid A."/>
            <person name="Henrissat B."/>
            <person name="Grigoriev I.V."/>
            <person name="Hibbett D.S."/>
            <person name="Martin F."/>
        </authorList>
    </citation>
    <scope>NUCLEOTIDE SEQUENCE [LARGE SCALE GENOMIC DNA]</scope>
    <source>
        <strain evidence="3">FD-334 SS-4</strain>
    </source>
</reference>
<keyword evidence="3" id="KW-1185">Reference proteome</keyword>
<dbReference type="Pfam" id="PF20151">
    <property type="entry name" value="DUF6533"/>
    <property type="match status" value="1"/>
</dbReference>